<reference evidence="5" key="1">
    <citation type="submission" date="2021-05" db="EMBL/GenBank/DDBJ databases">
        <authorList>
            <person name="Alioto T."/>
            <person name="Alioto T."/>
            <person name="Gomez Garrido J."/>
        </authorList>
    </citation>
    <scope>NUCLEOTIDE SEQUENCE</scope>
</reference>
<evidence type="ECO:0000256" key="1">
    <source>
        <dbReference type="ARBA" id="ARBA00004613"/>
    </source>
</evidence>
<dbReference type="EMBL" id="HBUE01135616">
    <property type="protein sequence ID" value="CAG6498465.1"/>
    <property type="molecule type" value="Transcribed_RNA"/>
</dbReference>
<keyword evidence="2" id="KW-0964">Secreted</keyword>
<proteinExistence type="predicted"/>
<dbReference type="InterPro" id="IPR053308">
    <property type="entry name" value="Vago-like"/>
</dbReference>
<feature type="signal peptide" evidence="3">
    <location>
        <begin position="1"/>
        <end position="21"/>
    </location>
</feature>
<evidence type="ECO:0000256" key="2">
    <source>
        <dbReference type="ARBA" id="ARBA00022525"/>
    </source>
</evidence>
<evidence type="ECO:0000259" key="4">
    <source>
        <dbReference type="SMART" id="SM01318"/>
    </source>
</evidence>
<dbReference type="GO" id="GO:0005576">
    <property type="term" value="C:extracellular region"/>
    <property type="evidence" value="ECO:0007669"/>
    <property type="project" value="UniProtKB-SubCell"/>
</dbReference>
<dbReference type="AlphaFoldDB" id="A0A8D8G8L1"/>
<dbReference type="PANTHER" id="PTHR39957">
    <property type="entry name" value="AT09846P1-RELATED"/>
    <property type="match status" value="1"/>
</dbReference>
<dbReference type="PANTHER" id="PTHR39957:SF1">
    <property type="entry name" value="AT09846P1-RELATED"/>
    <property type="match status" value="1"/>
</dbReference>
<feature type="chain" id="PRO_5034169896" evidence="3">
    <location>
        <begin position="22"/>
        <end position="101"/>
    </location>
</feature>
<dbReference type="InterPro" id="IPR029277">
    <property type="entry name" value="SVWC_dom"/>
</dbReference>
<keyword evidence="3" id="KW-0732">Signal</keyword>
<evidence type="ECO:0000256" key="3">
    <source>
        <dbReference type="SAM" id="SignalP"/>
    </source>
</evidence>
<protein>
    <submittedName>
        <fullName evidence="5">(northern house mosquito) hypothetical protein</fullName>
    </submittedName>
</protein>
<sequence length="101" mass="11448">MKFALLVVIAVFCVFPNATNGYKYYMTDARHASYPNKCYAPVSQITVTRGFELYEGCRKWTCDSHYTMTKQGCDDVKQKPGCKVIVDSSKKYPDCCAQNCC</sequence>
<name>A0A8D8G8L1_CULPI</name>
<accession>A0A8D8G8L1</accession>
<comment type="subcellular location">
    <subcellularLocation>
        <location evidence="1">Secreted</location>
    </subcellularLocation>
</comment>
<evidence type="ECO:0000313" key="5">
    <source>
        <dbReference type="EMBL" id="CAG6498465.1"/>
    </source>
</evidence>
<dbReference type="Pfam" id="PF15430">
    <property type="entry name" value="SVWC"/>
    <property type="match status" value="1"/>
</dbReference>
<feature type="domain" description="Single" evidence="4">
    <location>
        <begin position="38"/>
        <end position="101"/>
    </location>
</feature>
<dbReference type="SMART" id="SM01318">
    <property type="entry name" value="SVWC"/>
    <property type="match status" value="1"/>
</dbReference>
<organism evidence="5">
    <name type="scientific">Culex pipiens</name>
    <name type="common">House mosquito</name>
    <dbReference type="NCBI Taxonomy" id="7175"/>
    <lineage>
        <taxon>Eukaryota</taxon>
        <taxon>Metazoa</taxon>
        <taxon>Ecdysozoa</taxon>
        <taxon>Arthropoda</taxon>
        <taxon>Hexapoda</taxon>
        <taxon>Insecta</taxon>
        <taxon>Pterygota</taxon>
        <taxon>Neoptera</taxon>
        <taxon>Endopterygota</taxon>
        <taxon>Diptera</taxon>
        <taxon>Nematocera</taxon>
        <taxon>Culicoidea</taxon>
        <taxon>Culicidae</taxon>
        <taxon>Culicinae</taxon>
        <taxon>Culicini</taxon>
        <taxon>Culex</taxon>
        <taxon>Culex</taxon>
    </lineage>
</organism>